<protein>
    <submittedName>
        <fullName evidence="1">Uncharacterized protein</fullName>
    </submittedName>
</protein>
<gene>
    <name evidence="1" type="ORF">SAMN05444411_103239</name>
</gene>
<dbReference type="EMBL" id="FNNJ01000003">
    <property type="protein sequence ID" value="SDX16275.1"/>
    <property type="molecule type" value="Genomic_DNA"/>
</dbReference>
<evidence type="ECO:0000313" key="1">
    <source>
        <dbReference type="EMBL" id="SDX16275.1"/>
    </source>
</evidence>
<dbReference type="RefSeq" id="WP_090122516.1">
    <property type="nucleotide sequence ID" value="NZ_FNNJ01000003.1"/>
</dbReference>
<keyword evidence="2" id="KW-1185">Reference proteome</keyword>
<dbReference type="Proteomes" id="UP000199595">
    <property type="component" value="Unassembled WGS sequence"/>
</dbReference>
<organism evidence="1 2">
    <name type="scientific">Lutibacter oricola</name>
    <dbReference type="NCBI Taxonomy" id="762486"/>
    <lineage>
        <taxon>Bacteria</taxon>
        <taxon>Pseudomonadati</taxon>
        <taxon>Bacteroidota</taxon>
        <taxon>Flavobacteriia</taxon>
        <taxon>Flavobacteriales</taxon>
        <taxon>Flavobacteriaceae</taxon>
        <taxon>Lutibacter</taxon>
    </lineage>
</organism>
<reference evidence="1 2" key="1">
    <citation type="submission" date="2016-10" db="EMBL/GenBank/DDBJ databases">
        <authorList>
            <person name="de Groot N.N."/>
        </authorList>
    </citation>
    <scope>NUCLEOTIDE SEQUENCE [LARGE SCALE GENOMIC DNA]</scope>
    <source>
        <strain evidence="1 2">DSM 24956</strain>
    </source>
</reference>
<dbReference type="PROSITE" id="PS51257">
    <property type="entry name" value="PROKAR_LIPOPROTEIN"/>
    <property type="match status" value="1"/>
</dbReference>
<dbReference type="AlphaFoldDB" id="A0A1H2ZFY9"/>
<dbReference type="STRING" id="762486.SAMN05444411_103239"/>
<accession>A0A1H2ZFY9</accession>
<evidence type="ECO:0000313" key="2">
    <source>
        <dbReference type="Proteomes" id="UP000199595"/>
    </source>
</evidence>
<dbReference type="OrthoDB" id="1150854at2"/>
<proteinExistence type="predicted"/>
<sequence length="183" mass="21058">MRKFIILIAIFTLISCSNDDSNISKPKGQLSVNNEITDLNYAYLIIYFSLGSEYQNIELYFSDKPILFEDGIVKHSNNTKASISLFLDGLELNPTTIENEYPFIFIGVNDFYNNPKPYLSRGTLRRNITYVDGESNEEKIIKTWKYGNVSISKNNDDYIINFELENDNIFLTGNYKGQLITVN</sequence>
<name>A0A1H2ZFY9_9FLAO</name>